<dbReference type="GO" id="GO:0051539">
    <property type="term" value="F:4 iron, 4 sulfur cluster binding"/>
    <property type="evidence" value="ECO:0007669"/>
    <property type="project" value="TreeGrafter"/>
</dbReference>
<reference evidence="7" key="1">
    <citation type="journal article" date="2016" name="Genome Announc.">
        <title>Complete genome sequence of Alkaliphilus metalliredigens strain QYMF, an alkaliphilic and metal-reducing bacterium isolated from borax-contaminated leachate ponds.</title>
        <authorList>
            <person name="Hwang C."/>
            <person name="Copeland A."/>
            <person name="Lucas S."/>
            <person name="Lapidus A."/>
            <person name="Barry K."/>
            <person name="Detter J.C."/>
            <person name="Glavina Del Rio T."/>
            <person name="Hammon N."/>
            <person name="Israni S."/>
            <person name="Dalin E."/>
            <person name="Tice H."/>
            <person name="Pitluck S."/>
            <person name="Chertkov O."/>
            <person name="Brettin T."/>
            <person name="Bruce D."/>
            <person name="Han C."/>
            <person name="Schmutz J."/>
            <person name="Larimer F."/>
            <person name="Land M.L."/>
            <person name="Hauser L."/>
            <person name="Kyrpides N."/>
            <person name="Mikhailova N."/>
            <person name="Ye Q."/>
            <person name="Zhou J."/>
            <person name="Richardson P."/>
            <person name="Fields M.W."/>
        </authorList>
    </citation>
    <scope>NUCLEOTIDE SEQUENCE [LARGE SCALE GENOMIC DNA]</scope>
    <source>
        <strain evidence="7">QYMF</strain>
    </source>
</reference>
<evidence type="ECO:0000313" key="6">
    <source>
        <dbReference type="EMBL" id="ABR48511.1"/>
    </source>
</evidence>
<dbReference type="RefSeq" id="WP_012063486.1">
    <property type="nucleotide sequence ID" value="NC_009633.1"/>
</dbReference>
<dbReference type="InterPro" id="IPR034505">
    <property type="entry name" value="Coproporphyrinogen-III_oxidase"/>
</dbReference>
<dbReference type="eggNOG" id="COG0635">
    <property type="taxonomic scope" value="Bacteria"/>
</dbReference>
<dbReference type="Proteomes" id="UP000001572">
    <property type="component" value="Chromosome"/>
</dbReference>
<dbReference type="GO" id="GO:0005737">
    <property type="term" value="C:cytoplasm"/>
    <property type="evidence" value="ECO:0007669"/>
    <property type="project" value="TreeGrafter"/>
</dbReference>
<gene>
    <name evidence="6" type="ordered locus">Amet_2357</name>
</gene>
<accession>A6TQP3</accession>
<sequence length="502" mass="57928">MIDIVCIGHDFHYEIKELLKLFFPHGEMSISTYDEMPEDLFNETQAEHEIIISRLTIQGSHILVEAYSNQSSEVQHVSIEVTIQENSSSRETSKKCKLLLKKSLFQFLRNMKHVNIPWGILLGIRPTKIVHELLNAGLSDQYIIEHLLEEYFVQEEKAQLLLDVAKKEYQYIYPIDEGLVSLYISVPFCPTRCLYCSFPSNSVTQWGHLMDEYVEQLCVEITEIGKLLKQKNKKIETLYIGGGTPTTLHISHFDKIFQSVYASFDKDRIKEITVEAGRPDTIDLEKLAFLKSQGTTRVSINPQTMNDCTLQTIGRKHSVQDFLEACKMARDAGFENINMDLIIGLPGEDSEMVAYTMKEIQKLAPTNLTVHTLAIKKGSNLIKDQEHYELSQHDEIQKMLQITRNYAEKLGLHPYYMYRQKHMLGNFENIGYSAIGYECIYNIQIMEEKQTIIAVGAGGVSKFTYPKENRLERVPNVKDLEHYIQRVDEMVQRKQKFISIMS</sequence>
<dbReference type="EMBL" id="CP000724">
    <property type="protein sequence ID" value="ABR48511.1"/>
    <property type="molecule type" value="Genomic_DNA"/>
</dbReference>
<organism evidence="6 7">
    <name type="scientific">Alkaliphilus metalliredigens (strain QYMF)</name>
    <dbReference type="NCBI Taxonomy" id="293826"/>
    <lineage>
        <taxon>Bacteria</taxon>
        <taxon>Bacillati</taxon>
        <taxon>Bacillota</taxon>
        <taxon>Clostridia</taxon>
        <taxon>Peptostreptococcales</taxon>
        <taxon>Natronincolaceae</taxon>
        <taxon>Alkaliphilus</taxon>
    </lineage>
</organism>
<dbReference type="HOGENOM" id="CLU_029256_1_0_9"/>
<dbReference type="PANTHER" id="PTHR13932:SF1">
    <property type="entry name" value="OXYGEN-INDEPENDENT COPROPORPHYRINOGEN-III OXIDASE-LIKE PROTEIN HEMZ"/>
    <property type="match status" value="1"/>
</dbReference>
<evidence type="ECO:0000256" key="3">
    <source>
        <dbReference type="ARBA" id="ARBA00023004"/>
    </source>
</evidence>
<dbReference type="InterPro" id="IPR006638">
    <property type="entry name" value="Elp3/MiaA/NifB-like_rSAM"/>
</dbReference>
<keyword evidence="2" id="KW-0479">Metal-binding</keyword>
<protein>
    <submittedName>
        <fullName evidence="6">Coproporphyrinogen dehydrogenase</fullName>
        <ecNumber evidence="6">1.3.99.22</ecNumber>
    </submittedName>
</protein>
<dbReference type="InterPro" id="IPR023995">
    <property type="entry name" value="HemZ"/>
</dbReference>
<keyword evidence="3" id="KW-0408">Iron</keyword>
<proteinExistence type="predicted"/>
<dbReference type="AlphaFoldDB" id="A6TQP3"/>
<dbReference type="PROSITE" id="PS51918">
    <property type="entry name" value="RADICAL_SAM"/>
    <property type="match status" value="1"/>
</dbReference>
<dbReference type="SMART" id="SM00729">
    <property type="entry name" value="Elp3"/>
    <property type="match status" value="1"/>
</dbReference>
<dbReference type="Gene3D" id="3.20.20.70">
    <property type="entry name" value="Aldolase class I"/>
    <property type="match status" value="1"/>
</dbReference>
<dbReference type="GO" id="GO:0016491">
    <property type="term" value="F:oxidoreductase activity"/>
    <property type="evidence" value="ECO:0007669"/>
    <property type="project" value="UniProtKB-KW"/>
</dbReference>
<dbReference type="Pfam" id="PF04055">
    <property type="entry name" value="Radical_SAM"/>
    <property type="match status" value="1"/>
</dbReference>
<dbReference type="PANTHER" id="PTHR13932">
    <property type="entry name" value="COPROPORPHYRINIGEN III OXIDASE"/>
    <property type="match status" value="1"/>
</dbReference>
<evidence type="ECO:0000256" key="1">
    <source>
        <dbReference type="ARBA" id="ARBA00022691"/>
    </source>
</evidence>
<dbReference type="InterPro" id="IPR013785">
    <property type="entry name" value="Aldolase_TIM"/>
</dbReference>
<dbReference type="InterPro" id="IPR007197">
    <property type="entry name" value="rSAM"/>
</dbReference>
<dbReference type="SFLD" id="SFLDG01082">
    <property type="entry name" value="B12-binding_domain_containing"/>
    <property type="match status" value="1"/>
</dbReference>
<keyword evidence="1" id="KW-0949">S-adenosyl-L-methionine</keyword>
<dbReference type="KEGG" id="amt:Amet_2357"/>
<keyword evidence="6" id="KW-0560">Oxidoreductase</keyword>
<keyword evidence="7" id="KW-1185">Reference proteome</keyword>
<dbReference type="GO" id="GO:0046872">
    <property type="term" value="F:metal ion binding"/>
    <property type="evidence" value="ECO:0007669"/>
    <property type="project" value="UniProtKB-KW"/>
</dbReference>
<dbReference type="SUPFAM" id="SSF102114">
    <property type="entry name" value="Radical SAM enzymes"/>
    <property type="match status" value="1"/>
</dbReference>
<evidence type="ECO:0000256" key="2">
    <source>
        <dbReference type="ARBA" id="ARBA00022723"/>
    </source>
</evidence>
<dbReference type="GO" id="GO:0006779">
    <property type="term" value="P:porphyrin-containing compound biosynthetic process"/>
    <property type="evidence" value="ECO:0007669"/>
    <property type="project" value="TreeGrafter"/>
</dbReference>
<evidence type="ECO:0000259" key="5">
    <source>
        <dbReference type="PROSITE" id="PS51918"/>
    </source>
</evidence>
<name>A6TQP3_ALKMQ</name>
<dbReference type="EC" id="1.3.99.22" evidence="6"/>
<dbReference type="CDD" id="cd01335">
    <property type="entry name" value="Radical_SAM"/>
    <property type="match status" value="1"/>
</dbReference>
<dbReference type="SFLD" id="SFLDG01065">
    <property type="entry name" value="anaerobic_coproporphyrinogen-I"/>
    <property type="match status" value="1"/>
</dbReference>
<feature type="domain" description="Radical SAM core" evidence="5">
    <location>
        <begin position="174"/>
        <end position="413"/>
    </location>
</feature>
<evidence type="ECO:0000256" key="4">
    <source>
        <dbReference type="ARBA" id="ARBA00023014"/>
    </source>
</evidence>
<dbReference type="STRING" id="293826.Amet_2357"/>
<dbReference type="SFLD" id="SFLDF00310">
    <property type="entry name" value="oxygen-independent_coproporphy"/>
    <property type="match status" value="1"/>
</dbReference>
<dbReference type="OrthoDB" id="9808022at2"/>
<keyword evidence="4" id="KW-0411">Iron-sulfur</keyword>
<dbReference type="SFLD" id="SFLDS00029">
    <property type="entry name" value="Radical_SAM"/>
    <property type="match status" value="1"/>
</dbReference>
<dbReference type="NCBIfam" id="TIGR03994">
    <property type="entry name" value="rSAM_HemZ"/>
    <property type="match status" value="1"/>
</dbReference>
<evidence type="ECO:0000313" key="7">
    <source>
        <dbReference type="Proteomes" id="UP000001572"/>
    </source>
</evidence>
<dbReference type="InterPro" id="IPR058240">
    <property type="entry name" value="rSAM_sf"/>
</dbReference>